<organism evidence="1 2">
    <name type="scientific">Trifolium medium</name>
    <dbReference type="NCBI Taxonomy" id="97028"/>
    <lineage>
        <taxon>Eukaryota</taxon>
        <taxon>Viridiplantae</taxon>
        <taxon>Streptophyta</taxon>
        <taxon>Embryophyta</taxon>
        <taxon>Tracheophyta</taxon>
        <taxon>Spermatophyta</taxon>
        <taxon>Magnoliopsida</taxon>
        <taxon>eudicotyledons</taxon>
        <taxon>Gunneridae</taxon>
        <taxon>Pentapetalae</taxon>
        <taxon>rosids</taxon>
        <taxon>fabids</taxon>
        <taxon>Fabales</taxon>
        <taxon>Fabaceae</taxon>
        <taxon>Papilionoideae</taxon>
        <taxon>50 kb inversion clade</taxon>
        <taxon>NPAAA clade</taxon>
        <taxon>Hologalegina</taxon>
        <taxon>IRL clade</taxon>
        <taxon>Trifolieae</taxon>
        <taxon>Trifolium</taxon>
    </lineage>
</organism>
<name>A0A392R572_9FABA</name>
<keyword evidence="2" id="KW-1185">Reference proteome</keyword>
<dbReference type="EMBL" id="LXQA010186757">
    <property type="protein sequence ID" value="MCI31387.1"/>
    <property type="molecule type" value="Genomic_DNA"/>
</dbReference>
<dbReference type="AlphaFoldDB" id="A0A392R572"/>
<evidence type="ECO:0000313" key="2">
    <source>
        <dbReference type="Proteomes" id="UP000265520"/>
    </source>
</evidence>
<sequence length="106" mass="11719">MKIRLSFVAQRARSDQKSKCTLFFSPRSTIKRTQTEGTQFCSSGLRSIDKEANQNVPSLEISSSCSATTSPRRVNKGDKRASGQVVYELAFPSSKESLVAQRTMPV</sequence>
<dbReference type="Proteomes" id="UP000265520">
    <property type="component" value="Unassembled WGS sequence"/>
</dbReference>
<protein>
    <submittedName>
        <fullName evidence="1">Uncharacterized protein</fullName>
    </submittedName>
</protein>
<accession>A0A392R572</accession>
<proteinExistence type="predicted"/>
<comment type="caution">
    <text evidence="1">The sequence shown here is derived from an EMBL/GenBank/DDBJ whole genome shotgun (WGS) entry which is preliminary data.</text>
</comment>
<evidence type="ECO:0000313" key="1">
    <source>
        <dbReference type="EMBL" id="MCI31387.1"/>
    </source>
</evidence>
<reference evidence="1 2" key="1">
    <citation type="journal article" date="2018" name="Front. Plant Sci.">
        <title>Red Clover (Trifolium pratense) and Zigzag Clover (T. medium) - A Picture of Genomic Similarities and Differences.</title>
        <authorList>
            <person name="Dluhosova J."/>
            <person name="Istvanek J."/>
            <person name="Nedelnik J."/>
            <person name="Repkova J."/>
        </authorList>
    </citation>
    <scope>NUCLEOTIDE SEQUENCE [LARGE SCALE GENOMIC DNA]</scope>
    <source>
        <strain evidence="2">cv. 10/8</strain>
        <tissue evidence="1">Leaf</tissue>
    </source>
</reference>